<dbReference type="RefSeq" id="WP_204978071.1">
    <property type="nucleotide sequence ID" value="NZ_JBHTII010000001.1"/>
</dbReference>
<evidence type="ECO:0000256" key="2">
    <source>
        <dbReference type="ARBA" id="ARBA00006906"/>
    </source>
</evidence>
<evidence type="ECO:0000256" key="1">
    <source>
        <dbReference type="ARBA" id="ARBA00004761"/>
    </source>
</evidence>
<organism evidence="6 7">
    <name type="scientific">Microbacterium insulae</name>
    <dbReference type="NCBI Taxonomy" id="483014"/>
    <lineage>
        <taxon>Bacteria</taxon>
        <taxon>Bacillati</taxon>
        <taxon>Actinomycetota</taxon>
        <taxon>Actinomycetes</taxon>
        <taxon>Micrococcales</taxon>
        <taxon>Microbacteriaceae</taxon>
        <taxon>Microbacterium</taxon>
    </lineage>
</organism>
<name>A0ABW3AID3_9MICO</name>
<comment type="pathway">
    <text evidence="1">Carbohydrate acid metabolism.</text>
</comment>
<evidence type="ECO:0000313" key="7">
    <source>
        <dbReference type="Proteomes" id="UP001597055"/>
    </source>
</evidence>
<reference evidence="7" key="1">
    <citation type="journal article" date="2019" name="Int. J. Syst. Evol. Microbiol.">
        <title>The Global Catalogue of Microorganisms (GCM) 10K type strain sequencing project: providing services to taxonomists for standard genome sequencing and annotation.</title>
        <authorList>
            <consortium name="The Broad Institute Genomics Platform"/>
            <consortium name="The Broad Institute Genome Sequencing Center for Infectious Disease"/>
            <person name="Wu L."/>
            <person name="Ma J."/>
        </authorList>
    </citation>
    <scope>NUCLEOTIDE SEQUENCE [LARGE SCALE GENOMIC DNA]</scope>
    <source>
        <strain evidence="7">CCUG 54523</strain>
    </source>
</reference>
<dbReference type="Proteomes" id="UP001597055">
    <property type="component" value="Unassembled WGS sequence"/>
</dbReference>
<comment type="similarity">
    <text evidence="2">Belongs to the KHG/KDPG aldolase family.</text>
</comment>
<dbReference type="CDD" id="cd00452">
    <property type="entry name" value="KDPG_aldolase"/>
    <property type="match status" value="1"/>
</dbReference>
<dbReference type="InterPro" id="IPR013785">
    <property type="entry name" value="Aldolase_TIM"/>
</dbReference>
<evidence type="ECO:0000256" key="3">
    <source>
        <dbReference type="ARBA" id="ARBA00011233"/>
    </source>
</evidence>
<keyword evidence="7" id="KW-1185">Reference proteome</keyword>
<dbReference type="InterPro" id="IPR000887">
    <property type="entry name" value="Aldlse_KDPG_KHG"/>
</dbReference>
<comment type="subunit">
    <text evidence="3">Homotrimer.</text>
</comment>
<dbReference type="SUPFAM" id="SSF51569">
    <property type="entry name" value="Aldolase"/>
    <property type="match status" value="1"/>
</dbReference>
<sequence length="208" mass="21511">MTISDAFDELLGGQPTMGVFRNLSPELAVARATRAWDAGVRNVEIPVQSPDCMPTLEAVVAAARERDLVVGAGTVTSVDQLDALARSGIAYTVSPGLDETIVRASAVRGLPHLPGVATASEILAARRLGLRWVKAFPASVLGAPWISAMRGPFPDQRFVVTGGMTVATTSEFLAAGASTVALGDAFDTVDGLAAVSALMARVGPRTIP</sequence>
<dbReference type="EMBL" id="JBHTII010000001">
    <property type="protein sequence ID" value="MFD0790304.1"/>
    <property type="molecule type" value="Genomic_DNA"/>
</dbReference>
<accession>A0ABW3AID3</accession>
<dbReference type="Pfam" id="PF01081">
    <property type="entry name" value="Aldolase"/>
    <property type="match status" value="1"/>
</dbReference>
<evidence type="ECO:0000256" key="5">
    <source>
        <dbReference type="ARBA" id="ARBA00023277"/>
    </source>
</evidence>
<comment type="caution">
    <text evidence="6">The sequence shown here is derived from an EMBL/GenBank/DDBJ whole genome shotgun (WGS) entry which is preliminary data.</text>
</comment>
<keyword evidence="4" id="KW-0456">Lyase</keyword>
<protein>
    <submittedName>
        <fullName evidence="6">Bifunctional 4-hydroxy-2-oxoglutarate aldolase/2-dehydro-3-deoxy-phosphogluconate aldolase</fullName>
    </submittedName>
</protein>
<keyword evidence="5" id="KW-0119">Carbohydrate metabolism</keyword>
<proteinExistence type="inferred from homology"/>
<evidence type="ECO:0000313" key="6">
    <source>
        <dbReference type="EMBL" id="MFD0790304.1"/>
    </source>
</evidence>
<gene>
    <name evidence="6" type="ORF">ACFQ0P_07840</name>
</gene>
<dbReference type="PANTHER" id="PTHR30246">
    <property type="entry name" value="2-KETO-3-DEOXY-6-PHOSPHOGLUCONATE ALDOLASE"/>
    <property type="match status" value="1"/>
</dbReference>
<dbReference type="PANTHER" id="PTHR30246:SF1">
    <property type="entry name" value="2-DEHYDRO-3-DEOXY-6-PHOSPHOGALACTONATE ALDOLASE-RELATED"/>
    <property type="match status" value="1"/>
</dbReference>
<evidence type="ECO:0000256" key="4">
    <source>
        <dbReference type="ARBA" id="ARBA00023239"/>
    </source>
</evidence>
<dbReference type="Gene3D" id="3.20.20.70">
    <property type="entry name" value="Aldolase class I"/>
    <property type="match status" value="1"/>
</dbReference>